<feature type="transmembrane region" description="Helical" evidence="1">
    <location>
        <begin position="284"/>
        <end position="308"/>
    </location>
</feature>
<evidence type="ECO:0000313" key="2">
    <source>
        <dbReference type="EMBL" id="KXA18535.1"/>
    </source>
</evidence>
<dbReference type="OrthoDB" id="3742900at2"/>
<dbReference type="AlphaFoldDB" id="A0A133NQH2"/>
<feature type="transmembrane region" description="Helical" evidence="1">
    <location>
        <begin position="179"/>
        <end position="204"/>
    </location>
</feature>
<evidence type="ECO:0008006" key="4">
    <source>
        <dbReference type="Google" id="ProtNLM"/>
    </source>
</evidence>
<sequence>MKKLKSSLISVLKGLAIPAITIFVFALVVGLFMSLTLLVISIEEGTGNLSDSSMSLTWALLLFSQGVGLGFNDFILTIIPLGLTILLVSTLAIAMKKLKSGQVENLIGLFVWVFINAVISQNTNIELLDSLPIILLKSICVYVLAMIIVVAPHSSAFAQIKQELAKHFSERTIKSVKTCAYCSISVLAIYAIVAVLTIIFWCVIGSSNVEIAFSKLGMQIGSRILTSIACLVWLPNIALWALSWIAGSGFNIGSVASFSVFSTNKKSLPPVPLFSIFPDAIKDSLYRTATVSILFVLCTILALFVILYSKLCNLRICFDENKVDWKKTAFAFAQSAIVLVASCMVVILSMSILLIFANGSLGRFRLANVGVNVSRSVRSLGHLTIYGFGCAWLIVLLVCAIIVGIQVLRSKILSKNQPLLENKTETRNSRIVSSKANKK</sequence>
<keyword evidence="1" id="KW-0472">Membrane</keyword>
<dbReference type="Proteomes" id="UP000070558">
    <property type="component" value="Unassembled WGS sequence"/>
</dbReference>
<organism evidence="2 3">
    <name type="scientific">Gardnerella vaginalis</name>
    <dbReference type="NCBI Taxonomy" id="2702"/>
    <lineage>
        <taxon>Bacteria</taxon>
        <taxon>Bacillati</taxon>
        <taxon>Actinomycetota</taxon>
        <taxon>Actinomycetes</taxon>
        <taxon>Bifidobacteriales</taxon>
        <taxon>Bifidobacteriaceae</taxon>
        <taxon>Gardnerella</taxon>
    </lineage>
</organism>
<accession>A0A133NQH2</accession>
<feature type="transmembrane region" description="Helical" evidence="1">
    <location>
        <begin position="134"/>
        <end position="158"/>
    </location>
</feature>
<feature type="transmembrane region" description="Helical" evidence="1">
    <location>
        <begin position="106"/>
        <end position="122"/>
    </location>
</feature>
<feature type="transmembrane region" description="Helical" evidence="1">
    <location>
        <begin position="241"/>
        <end position="264"/>
    </location>
</feature>
<proteinExistence type="predicted"/>
<dbReference type="EMBL" id="LRQA01000029">
    <property type="protein sequence ID" value="KXA18535.1"/>
    <property type="molecule type" value="Genomic_DNA"/>
</dbReference>
<dbReference type="RefSeq" id="WP_060786722.1">
    <property type="nucleotide sequence ID" value="NZ_JBLLQE010000019.1"/>
</dbReference>
<evidence type="ECO:0000256" key="1">
    <source>
        <dbReference type="SAM" id="Phobius"/>
    </source>
</evidence>
<dbReference type="Pfam" id="PF19877">
    <property type="entry name" value="DUF6350"/>
    <property type="match status" value="1"/>
</dbReference>
<name>A0A133NQH2_GARVA</name>
<comment type="caution">
    <text evidence="2">The sequence shown here is derived from an EMBL/GenBank/DDBJ whole genome shotgun (WGS) entry which is preliminary data.</text>
</comment>
<feature type="transmembrane region" description="Helical" evidence="1">
    <location>
        <begin position="385"/>
        <end position="408"/>
    </location>
</feature>
<keyword evidence="1" id="KW-0812">Transmembrane</keyword>
<feature type="transmembrane region" description="Helical" evidence="1">
    <location>
        <begin position="12"/>
        <end position="42"/>
    </location>
</feature>
<evidence type="ECO:0000313" key="3">
    <source>
        <dbReference type="Proteomes" id="UP000070558"/>
    </source>
</evidence>
<dbReference type="PATRIC" id="fig|2702.99.peg.461"/>
<gene>
    <name evidence="2" type="ORF">HMPREF3216_00466</name>
</gene>
<dbReference type="InterPro" id="IPR045931">
    <property type="entry name" value="DUF6350"/>
</dbReference>
<feature type="transmembrane region" description="Helical" evidence="1">
    <location>
        <begin position="216"/>
        <end position="234"/>
    </location>
</feature>
<reference evidence="2 3" key="1">
    <citation type="submission" date="2016-01" db="EMBL/GenBank/DDBJ databases">
        <authorList>
            <person name="Oliw E.H."/>
        </authorList>
    </citation>
    <scope>NUCLEOTIDE SEQUENCE [LARGE SCALE GENOMIC DNA]</scope>
    <source>
        <strain evidence="2 3">GED7760B</strain>
    </source>
</reference>
<protein>
    <recommendedName>
        <fullName evidence="4">Beta-carotene 15,15'-monooxygenase</fullName>
    </recommendedName>
</protein>
<feature type="transmembrane region" description="Helical" evidence="1">
    <location>
        <begin position="329"/>
        <end position="356"/>
    </location>
</feature>
<feature type="transmembrane region" description="Helical" evidence="1">
    <location>
        <begin position="74"/>
        <end position="94"/>
    </location>
</feature>
<keyword evidence="1" id="KW-1133">Transmembrane helix</keyword>